<name>A0AAE9E775_CAEBR</name>
<dbReference type="PANTHER" id="PTHR24096">
    <property type="entry name" value="LONG-CHAIN-FATTY-ACID--COA LIGASE"/>
    <property type="match status" value="1"/>
</dbReference>
<dbReference type="InterPro" id="IPR025110">
    <property type="entry name" value="AMP-bd_C"/>
</dbReference>
<evidence type="ECO:0000313" key="5">
    <source>
        <dbReference type="EMBL" id="UMM15828.1"/>
    </source>
</evidence>
<feature type="domain" description="AMP-binding enzyme C-terminal" evidence="4">
    <location>
        <begin position="454"/>
        <end position="531"/>
    </location>
</feature>
<dbReference type="InterPro" id="IPR020845">
    <property type="entry name" value="AMP-binding_CS"/>
</dbReference>
<evidence type="ECO:0000256" key="2">
    <source>
        <dbReference type="ARBA" id="ARBA00023140"/>
    </source>
</evidence>
<dbReference type="InterPro" id="IPR042099">
    <property type="entry name" value="ANL_N_sf"/>
</dbReference>
<evidence type="ECO:0000259" key="4">
    <source>
        <dbReference type="Pfam" id="PF13193"/>
    </source>
</evidence>
<evidence type="ECO:0000313" key="6">
    <source>
        <dbReference type="Proteomes" id="UP000829354"/>
    </source>
</evidence>
<dbReference type="PROSITE" id="PS00455">
    <property type="entry name" value="AMP_BINDING"/>
    <property type="match status" value="1"/>
</dbReference>
<reference evidence="5 6" key="1">
    <citation type="submission" date="2022-04" db="EMBL/GenBank/DDBJ databases">
        <title>Chromosome-level reference genomes for two strains of Caenorhabditis briggsae: an improved platform for comparative genomics.</title>
        <authorList>
            <person name="Stevens L."/>
            <person name="Andersen E."/>
        </authorList>
    </citation>
    <scope>NUCLEOTIDE SEQUENCE [LARGE SCALE GENOMIC DNA]</scope>
    <source>
        <strain evidence="5">VX34</strain>
        <tissue evidence="5">Whole-organism</tissue>
    </source>
</reference>
<dbReference type="Gene3D" id="3.40.50.12780">
    <property type="entry name" value="N-terminal domain of ligase-like"/>
    <property type="match status" value="1"/>
</dbReference>
<evidence type="ECO:0000256" key="1">
    <source>
        <dbReference type="ARBA" id="ARBA00004275"/>
    </source>
</evidence>
<dbReference type="SUPFAM" id="SSF56801">
    <property type="entry name" value="Acetyl-CoA synthetase-like"/>
    <property type="match status" value="1"/>
</dbReference>
<dbReference type="PANTHER" id="PTHR24096:SF257">
    <property type="entry name" value="ACYL-COA SYNTHETASE 7"/>
    <property type="match status" value="1"/>
</dbReference>
<dbReference type="InterPro" id="IPR045851">
    <property type="entry name" value="AMP-bd_C_sf"/>
</dbReference>
<dbReference type="GO" id="GO:0003824">
    <property type="term" value="F:catalytic activity"/>
    <property type="evidence" value="ECO:0007669"/>
    <property type="project" value="UniProtKB-ARBA"/>
</dbReference>
<dbReference type="Proteomes" id="UP000829354">
    <property type="component" value="Chromosome II"/>
</dbReference>
<dbReference type="Pfam" id="PF00501">
    <property type="entry name" value="AMP-binding"/>
    <property type="match status" value="1"/>
</dbReference>
<organism evidence="5 6">
    <name type="scientific">Caenorhabditis briggsae</name>
    <dbReference type="NCBI Taxonomy" id="6238"/>
    <lineage>
        <taxon>Eukaryota</taxon>
        <taxon>Metazoa</taxon>
        <taxon>Ecdysozoa</taxon>
        <taxon>Nematoda</taxon>
        <taxon>Chromadorea</taxon>
        <taxon>Rhabditida</taxon>
        <taxon>Rhabditina</taxon>
        <taxon>Rhabditomorpha</taxon>
        <taxon>Rhabditoidea</taxon>
        <taxon>Rhabditidae</taxon>
        <taxon>Peloderinae</taxon>
        <taxon>Caenorhabditis</taxon>
    </lineage>
</organism>
<dbReference type="CDD" id="cd05911">
    <property type="entry name" value="Firefly_Luc_like"/>
    <property type="match status" value="1"/>
</dbReference>
<sequence length="549" mass="61911">MSRKFRKTMIFHGEKLEHHDTPVHDFLMDRFERHEKNDPNCLAFTTAENEQDSISYKNLKKKIIQISEWFLENGYKKGDVVLLAAHNNWRCFAFCMGAWRAGLVVSAASSQFTAYEMNYQIEDSHSQLILADAQTLPVVLEASKNLKFVKNVVSIAPNSPKPVIEFEVLTSRLIRNLKMPKIDPMNDLVLLPYSSGTTGKPKGVMITHLNVSMMMVSCIRFHDAIAKSYGLPPDFIFPHELHFLPLYHVMGLFRALLTSYRGSNQILFTKFDMELMLKSVEKYSIAILAAVPAIIVRMVNSPLLKNYDLSSLGTISVGSAPLPDGALQKLKKLIPDLRIVQGYGMTEFSFATHMQSPDCADGSVGRPVPGTSMKVKKEDGTLCGPHEVGELWIKGPQMMKGYWKKEAATQELKDEDGFMRTGDIVYFNENGDTFICDRIKELIKVNAKQVAPAELESVILEHDDVADVCVFGVDDKDSGERPVACVVSKQGKRDLETMKAIMRHINQKLARYKHIKEIEFVGEILRTGTGKILRRTMKKAFLDAKKSRL</sequence>
<keyword evidence="2" id="KW-0576">Peroxisome</keyword>
<accession>A0AAE9E775</accession>
<dbReference type="EMBL" id="CP092621">
    <property type="protein sequence ID" value="UMM15828.1"/>
    <property type="molecule type" value="Genomic_DNA"/>
</dbReference>
<feature type="domain" description="AMP-dependent synthetase/ligase" evidence="3">
    <location>
        <begin position="31"/>
        <end position="403"/>
    </location>
</feature>
<dbReference type="AlphaFoldDB" id="A0AAE9E775"/>
<gene>
    <name evidence="5" type="ORF">L5515_013094</name>
</gene>
<dbReference type="Pfam" id="PF13193">
    <property type="entry name" value="AMP-binding_C"/>
    <property type="match status" value="1"/>
</dbReference>
<evidence type="ECO:0000259" key="3">
    <source>
        <dbReference type="Pfam" id="PF00501"/>
    </source>
</evidence>
<dbReference type="InterPro" id="IPR000873">
    <property type="entry name" value="AMP-dep_synth/lig_dom"/>
</dbReference>
<protein>
    <submittedName>
        <fullName evidence="5">Uncharacterized protein</fullName>
    </submittedName>
</protein>
<dbReference type="Gene3D" id="3.30.300.30">
    <property type="match status" value="1"/>
</dbReference>
<keyword evidence="6" id="KW-1185">Reference proteome</keyword>
<proteinExistence type="predicted"/>
<dbReference type="GO" id="GO:0005777">
    <property type="term" value="C:peroxisome"/>
    <property type="evidence" value="ECO:0007669"/>
    <property type="project" value="UniProtKB-SubCell"/>
</dbReference>
<comment type="subcellular location">
    <subcellularLocation>
        <location evidence="1">Peroxisome</location>
    </subcellularLocation>
</comment>